<keyword evidence="2" id="KW-0804">Transcription</keyword>
<gene>
    <name evidence="4" type="ORF">P3G67_15410</name>
</gene>
<protein>
    <submittedName>
        <fullName evidence="4">TetR/AcrR family transcriptional regulator C-terminal domain-containing protein</fullName>
    </submittedName>
</protein>
<dbReference type="Pfam" id="PF02909">
    <property type="entry name" value="TetR_C_1"/>
    <property type="match status" value="1"/>
</dbReference>
<organism evidence="4 5">
    <name type="scientific">Streptomyces silvisoli</name>
    <dbReference type="NCBI Taxonomy" id="3034235"/>
    <lineage>
        <taxon>Bacteria</taxon>
        <taxon>Bacillati</taxon>
        <taxon>Actinomycetota</taxon>
        <taxon>Actinomycetes</taxon>
        <taxon>Kitasatosporales</taxon>
        <taxon>Streptomycetaceae</taxon>
        <taxon>Streptomyces</taxon>
    </lineage>
</organism>
<dbReference type="InterPro" id="IPR004111">
    <property type="entry name" value="Repressor_TetR_C"/>
</dbReference>
<proteinExistence type="predicted"/>
<evidence type="ECO:0000256" key="2">
    <source>
        <dbReference type="ARBA" id="ARBA00023163"/>
    </source>
</evidence>
<evidence type="ECO:0000256" key="1">
    <source>
        <dbReference type="ARBA" id="ARBA00023015"/>
    </source>
</evidence>
<reference evidence="4 5" key="1">
    <citation type="submission" date="2023-03" db="EMBL/GenBank/DDBJ databases">
        <title>Draft genome sequence of Streptomyces sp. RB6PN23 isolated from peat swamp forest in Thailand.</title>
        <authorList>
            <person name="Klaysubun C."/>
            <person name="Duangmal K."/>
        </authorList>
    </citation>
    <scope>NUCLEOTIDE SEQUENCE [LARGE SCALE GENOMIC DNA]</scope>
    <source>
        <strain evidence="4 5">RB6PN23</strain>
    </source>
</reference>
<dbReference type="EMBL" id="JARJBC010000008">
    <property type="protein sequence ID" value="MDF3290610.1"/>
    <property type="molecule type" value="Genomic_DNA"/>
</dbReference>
<evidence type="ECO:0000313" key="4">
    <source>
        <dbReference type="EMBL" id="MDF3290610.1"/>
    </source>
</evidence>
<sequence>MEEQAVGPNPFEGTEGYDVDARAERLAAYPLAAQAGREMFQDFDRGFEKGLDAVLAGIEATLSG</sequence>
<dbReference type="Gene3D" id="1.10.357.10">
    <property type="entry name" value="Tetracycline Repressor, domain 2"/>
    <property type="match status" value="1"/>
</dbReference>
<dbReference type="InterPro" id="IPR036271">
    <property type="entry name" value="Tet_transcr_reg_TetR-rel_C_sf"/>
</dbReference>
<dbReference type="RefSeq" id="WP_276094104.1">
    <property type="nucleotide sequence ID" value="NZ_JARJBC010000008.1"/>
</dbReference>
<keyword evidence="1" id="KW-0805">Transcription regulation</keyword>
<evidence type="ECO:0000313" key="5">
    <source>
        <dbReference type="Proteomes" id="UP001216579"/>
    </source>
</evidence>
<dbReference type="SUPFAM" id="SSF48498">
    <property type="entry name" value="Tetracyclin repressor-like, C-terminal domain"/>
    <property type="match status" value="1"/>
</dbReference>
<dbReference type="Proteomes" id="UP001216579">
    <property type="component" value="Unassembled WGS sequence"/>
</dbReference>
<name>A0ABT5ZLA6_9ACTN</name>
<accession>A0ABT5ZLA6</accession>
<comment type="caution">
    <text evidence="4">The sequence shown here is derived from an EMBL/GenBank/DDBJ whole genome shotgun (WGS) entry which is preliminary data.</text>
</comment>
<keyword evidence="5" id="KW-1185">Reference proteome</keyword>
<evidence type="ECO:0000259" key="3">
    <source>
        <dbReference type="Pfam" id="PF02909"/>
    </source>
</evidence>
<feature type="domain" description="Tetracycline repressor TetR C-terminal" evidence="3">
    <location>
        <begin position="2"/>
        <end position="61"/>
    </location>
</feature>